<dbReference type="RefSeq" id="WP_182549354.1">
    <property type="nucleotide sequence ID" value="NZ_JACGXN010000002.1"/>
</dbReference>
<proteinExistence type="predicted"/>
<gene>
    <name evidence="1" type="ORF">FHW16_002406</name>
</gene>
<protein>
    <submittedName>
        <fullName evidence="1">Uncharacterized protein</fullName>
    </submittedName>
</protein>
<dbReference type="AlphaFoldDB" id="A0A839EMH0"/>
<organism evidence="1 2">
    <name type="scientific">Phyllobacterium myrsinacearum</name>
    <dbReference type="NCBI Taxonomy" id="28101"/>
    <lineage>
        <taxon>Bacteria</taxon>
        <taxon>Pseudomonadati</taxon>
        <taxon>Pseudomonadota</taxon>
        <taxon>Alphaproteobacteria</taxon>
        <taxon>Hyphomicrobiales</taxon>
        <taxon>Phyllobacteriaceae</taxon>
        <taxon>Phyllobacterium</taxon>
    </lineage>
</organism>
<sequence>MAQKVRGFFKTALENLIAYRTAQMERYVVRSVDGTRERTKHIAYYV</sequence>
<accession>A0A839EMH0</accession>
<keyword evidence="2" id="KW-1185">Reference proteome</keyword>
<dbReference type="Proteomes" id="UP000549052">
    <property type="component" value="Unassembled WGS sequence"/>
</dbReference>
<reference evidence="1 2" key="1">
    <citation type="submission" date="2020-07" db="EMBL/GenBank/DDBJ databases">
        <title>Genomic Encyclopedia of Type Strains, Phase IV (KMG-V): Genome sequencing to study the core and pangenomes of soil and plant-associated prokaryotes.</title>
        <authorList>
            <person name="Whitman W."/>
        </authorList>
    </citation>
    <scope>NUCLEOTIDE SEQUENCE [LARGE SCALE GENOMIC DNA]</scope>
    <source>
        <strain evidence="1 2">AN3</strain>
    </source>
</reference>
<evidence type="ECO:0000313" key="2">
    <source>
        <dbReference type="Proteomes" id="UP000549052"/>
    </source>
</evidence>
<comment type="caution">
    <text evidence="1">The sequence shown here is derived from an EMBL/GenBank/DDBJ whole genome shotgun (WGS) entry which is preliminary data.</text>
</comment>
<name>A0A839EMH0_9HYPH</name>
<evidence type="ECO:0000313" key="1">
    <source>
        <dbReference type="EMBL" id="MBA8878694.1"/>
    </source>
</evidence>
<dbReference type="EMBL" id="JACGXN010000002">
    <property type="protein sequence ID" value="MBA8878694.1"/>
    <property type="molecule type" value="Genomic_DNA"/>
</dbReference>